<gene>
    <name evidence="15" type="primary">CSON001645</name>
</gene>
<dbReference type="AlphaFoldDB" id="A0A336ML60"/>
<evidence type="ECO:0000256" key="2">
    <source>
        <dbReference type="ARBA" id="ARBA00009295"/>
    </source>
</evidence>
<evidence type="ECO:0000256" key="3">
    <source>
        <dbReference type="ARBA" id="ARBA00022516"/>
    </source>
</evidence>
<evidence type="ECO:0000256" key="6">
    <source>
        <dbReference type="ARBA" id="ARBA00022989"/>
    </source>
</evidence>
<feature type="transmembrane region" description="Helical" evidence="13">
    <location>
        <begin position="210"/>
        <end position="231"/>
    </location>
</feature>
<accession>A0A336ML60</accession>
<keyword evidence="11 12" id="KW-0275">Fatty acid biosynthesis</keyword>
<dbReference type="CDD" id="cd03505">
    <property type="entry name" value="Delta9-FADS-like"/>
    <property type="match status" value="1"/>
</dbReference>
<sequence>MAPNILGNTILVATDAQIEPKSSVIVRSSSTTTTTKHDTLIKNEINNNQKSKNNSSSEYHMQIVWLNVILFCYLHASGLYGLYLMFTKAKLATIVFTFFLMIFCGLGITAGAHRLWSHKAYKAKWPLRLLLMIAQTAAHQDAIYVWSRDHRVHHKFTDTDADPYNAKRGFFFSHIGWLMVKKHPAVIAKGKTIDMSDMEADPIVMFQKKFFIPLMIIFCFLLPTYIPVYFWNESVATAFYVATMFRYCAGLNGTWCVNSVAHIWGMKPYEKTISPCNNFYVAAFGLGEGWHNYHHVFPWDYKTSELGKYSSNWTTGFIDFFAKIGWAYDLKTVSNEMIRKRVLRTGDGSHKYSKEVDLNKNLHKFVEEFQFNKDEEKSIWGWDDKDINLQDKSDAKIYNTEKSST</sequence>
<dbReference type="EMBL" id="UFQT01001260">
    <property type="protein sequence ID" value="SSX29739.1"/>
    <property type="molecule type" value="Genomic_DNA"/>
</dbReference>
<evidence type="ECO:0000313" key="15">
    <source>
        <dbReference type="EMBL" id="SSX29739.1"/>
    </source>
</evidence>
<reference evidence="15" key="1">
    <citation type="submission" date="2018-07" db="EMBL/GenBank/DDBJ databases">
        <authorList>
            <person name="Quirk P.G."/>
            <person name="Krulwich T.A."/>
        </authorList>
    </citation>
    <scope>NUCLEOTIDE SEQUENCE</scope>
</reference>
<dbReference type="PRINTS" id="PR00075">
    <property type="entry name" value="FACDDSATRASE"/>
</dbReference>
<evidence type="ECO:0000256" key="8">
    <source>
        <dbReference type="ARBA" id="ARBA00023004"/>
    </source>
</evidence>
<dbReference type="GO" id="GO:0005789">
    <property type="term" value="C:endoplasmic reticulum membrane"/>
    <property type="evidence" value="ECO:0007669"/>
    <property type="project" value="TreeGrafter"/>
</dbReference>
<dbReference type="VEuPathDB" id="VectorBase:CSON001645"/>
<keyword evidence="7 12" id="KW-0560">Oxidoreductase</keyword>
<dbReference type="GO" id="GO:0006636">
    <property type="term" value="P:unsaturated fatty acid biosynthetic process"/>
    <property type="evidence" value="ECO:0007669"/>
    <property type="project" value="TreeGrafter"/>
</dbReference>
<keyword evidence="4 12" id="KW-0812">Transmembrane</keyword>
<name>A0A336ML60_CULSO</name>
<dbReference type="InterPro" id="IPR015876">
    <property type="entry name" value="Acyl-CoA_DS"/>
</dbReference>
<evidence type="ECO:0000256" key="7">
    <source>
        <dbReference type="ARBA" id="ARBA00023002"/>
    </source>
</evidence>
<evidence type="ECO:0000256" key="12">
    <source>
        <dbReference type="RuleBase" id="RU000581"/>
    </source>
</evidence>
<comment type="domain">
    <text evidence="12">The histidine box domains are involved in binding the catalytic metal ions.</text>
</comment>
<dbReference type="GO" id="GO:0005506">
    <property type="term" value="F:iron ion binding"/>
    <property type="evidence" value="ECO:0007669"/>
    <property type="project" value="TreeGrafter"/>
</dbReference>
<dbReference type="InterPro" id="IPR005804">
    <property type="entry name" value="FA_desaturase_dom"/>
</dbReference>
<evidence type="ECO:0000256" key="9">
    <source>
        <dbReference type="ARBA" id="ARBA00023098"/>
    </source>
</evidence>
<organism evidence="15">
    <name type="scientific">Culicoides sonorensis</name>
    <name type="common">Biting midge</name>
    <dbReference type="NCBI Taxonomy" id="179676"/>
    <lineage>
        <taxon>Eukaryota</taxon>
        <taxon>Metazoa</taxon>
        <taxon>Ecdysozoa</taxon>
        <taxon>Arthropoda</taxon>
        <taxon>Hexapoda</taxon>
        <taxon>Insecta</taxon>
        <taxon>Pterygota</taxon>
        <taxon>Neoptera</taxon>
        <taxon>Endopterygota</taxon>
        <taxon>Diptera</taxon>
        <taxon>Nematocera</taxon>
        <taxon>Chironomoidea</taxon>
        <taxon>Ceratopogonidae</taxon>
        <taxon>Ceratopogoninae</taxon>
        <taxon>Culicoides</taxon>
        <taxon>Monoculicoides</taxon>
    </lineage>
</organism>
<evidence type="ECO:0000259" key="14">
    <source>
        <dbReference type="Pfam" id="PF00487"/>
    </source>
</evidence>
<evidence type="ECO:0000256" key="10">
    <source>
        <dbReference type="ARBA" id="ARBA00023136"/>
    </source>
</evidence>
<feature type="domain" description="Fatty acid desaturase" evidence="14">
    <location>
        <begin position="94"/>
        <end position="298"/>
    </location>
</feature>
<proteinExistence type="inferred from homology"/>
<dbReference type="OMA" id="RYCFSLN"/>
<evidence type="ECO:0000256" key="13">
    <source>
        <dbReference type="SAM" id="Phobius"/>
    </source>
</evidence>
<keyword evidence="6 13" id="KW-1133">Transmembrane helix</keyword>
<feature type="transmembrane region" description="Helical" evidence="13">
    <location>
        <begin position="63"/>
        <end position="84"/>
    </location>
</feature>
<keyword evidence="3 12" id="KW-0444">Lipid biosynthesis</keyword>
<feature type="transmembrane region" description="Helical" evidence="13">
    <location>
        <begin position="91"/>
        <end position="113"/>
    </location>
</feature>
<keyword evidence="5" id="KW-0276">Fatty acid metabolism</keyword>
<comment type="similarity">
    <text evidence="2 12">Belongs to the fatty acid desaturase type 1 family.</text>
</comment>
<evidence type="ECO:0000256" key="4">
    <source>
        <dbReference type="ARBA" id="ARBA00022692"/>
    </source>
</evidence>
<comment type="cofactor">
    <cofactor evidence="12">
        <name>Fe(2+)</name>
        <dbReference type="ChEBI" id="CHEBI:29033"/>
    </cofactor>
</comment>
<evidence type="ECO:0000256" key="5">
    <source>
        <dbReference type="ARBA" id="ARBA00022832"/>
    </source>
</evidence>
<dbReference type="PANTHER" id="PTHR11351:SF31">
    <property type="entry name" value="DESATURASE 1, ISOFORM A-RELATED"/>
    <property type="match status" value="1"/>
</dbReference>
<keyword evidence="8" id="KW-0408">Iron</keyword>
<evidence type="ECO:0000256" key="1">
    <source>
        <dbReference type="ARBA" id="ARBA00004141"/>
    </source>
</evidence>
<keyword evidence="10 13" id="KW-0472">Membrane</keyword>
<feature type="transmembrane region" description="Helical" evidence="13">
    <location>
        <begin position="237"/>
        <end position="257"/>
    </location>
</feature>
<dbReference type="PANTHER" id="PTHR11351">
    <property type="entry name" value="ACYL-COA DESATURASE"/>
    <property type="match status" value="1"/>
</dbReference>
<dbReference type="Pfam" id="PF00487">
    <property type="entry name" value="FA_desaturase"/>
    <property type="match status" value="1"/>
</dbReference>
<evidence type="ECO:0000256" key="11">
    <source>
        <dbReference type="ARBA" id="ARBA00023160"/>
    </source>
</evidence>
<dbReference type="GO" id="GO:0004768">
    <property type="term" value="F:stearoyl-CoA 9-desaturase activity"/>
    <property type="evidence" value="ECO:0007669"/>
    <property type="project" value="TreeGrafter"/>
</dbReference>
<keyword evidence="9" id="KW-0443">Lipid metabolism</keyword>
<comment type="subcellular location">
    <subcellularLocation>
        <location evidence="1">Membrane</location>
        <topology evidence="1">Multi-pass membrane protein</topology>
    </subcellularLocation>
</comment>
<protein>
    <submittedName>
        <fullName evidence="15">CSON001645 protein</fullName>
    </submittedName>
</protein>